<keyword evidence="5" id="KW-0539">Nucleus</keyword>
<evidence type="ECO:0000256" key="5">
    <source>
        <dbReference type="ARBA" id="ARBA00023242"/>
    </source>
</evidence>
<feature type="domain" description="AP2/ERF" evidence="8">
    <location>
        <begin position="86"/>
        <end position="141"/>
    </location>
</feature>
<keyword evidence="2" id="KW-0805">Transcription regulation</keyword>
<dbReference type="Proteomes" id="UP000436088">
    <property type="component" value="Unassembled WGS sequence"/>
</dbReference>
<comment type="subcellular location">
    <subcellularLocation>
        <location evidence="1">Nucleus</location>
    </subcellularLocation>
</comment>
<gene>
    <name evidence="9" type="ORF">F3Y22_tig00112044pilonHSYRG00070</name>
</gene>
<evidence type="ECO:0000256" key="7">
    <source>
        <dbReference type="SAM" id="MobiDB-lite"/>
    </source>
</evidence>
<evidence type="ECO:0000313" key="10">
    <source>
        <dbReference type="Proteomes" id="UP000436088"/>
    </source>
</evidence>
<feature type="region of interest" description="Disordered" evidence="7">
    <location>
        <begin position="212"/>
        <end position="270"/>
    </location>
</feature>
<accession>A0A6A2YE60</accession>
<comment type="caution">
    <text evidence="9">The sequence shown here is derived from an EMBL/GenBank/DDBJ whole genome shotgun (WGS) entry which is preliminary data.</text>
</comment>
<dbReference type="GO" id="GO:0003677">
    <property type="term" value="F:DNA binding"/>
    <property type="evidence" value="ECO:0007669"/>
    <property type="project" value="UniProtKB-KW"/>
</dbReference>
<dbReference type="GO" id="GO:0005634">
    <property type="term" value="C:nucleus"/>
    <property type="evidence" value="ECO:0007669"/>
    <property type="project" value="UniProtKB-SubCell"/>
</dbReference>
<feature type="compositionally biased region" description="Low complexity" evidence="7">
    <location>
        <begin position="212"/>
        <end position="251"/>
    </location>
</feature>
<dbReference type="EMBL" id="VEPZ02001491">
    <property type="protein sequence ID" value="KAE8670894.1"/>
    <property type="molecule type" value="Genomic_DNA"/>
</dbReference>
<dbReference type="InterPro" id="IPR001471">
    <property type="entry name" value="AP2/ERF_dom"/>
</dbReference>
<evidence type="ECO:0000256" key="4">
    <source>
        <dbReference type="ARBA" id="ARBA00023163"/>
    </source>
</evidence>
<reference evidence="9" key="1">
    <citation type="submission" date="2019-09" db="EMBL/GenBank/DDBJ databases">
        <title>Draft genome information of white flower Hibiscus syriacus.</title>
        <authorList>
            <person name="Kim Y.-M."/>
        </authorList>
    </citation>
    <scope>NUCLEOTIDE SEQUENCE [LARGE SCALE GENOMIC DNA]</scope>
    <source>
        <strain evidence="9">YM2019G1</strain>
    </source>
</reference>
<protein>
    <recommendedName>
        <fullName evidence="8">AP2/ERF domain-containing protein</fullName>
    </recommendedName>
</protein>
<keyword evidence="10" id="KW-1185">Reference proteome</keyword>
<evidence type="ECO:0000256" key="6">
    <source>
        <dbReference type="ARBA" id="ARBA00024343"/>
    </source>
</evidence>
<dbReference type="InterPro" id="IPR016177">
    <property type="entry name" value="DNA-bd_dom_sf"/>
</dbReference>
<evidence type="ECO:0000259" key="8">
    <source>
        <dbReference type="PROSITE" id="PS51032"/>
    </source>
</evidence>
<feature type="compositionally biased region" description="Basic and acidic residues" evidence="7">
    <location>
        <begin position="257"/>
        <end position="270"/>
    </location>
</feature>
<evidence type="ECO:0000256" key="3">
    <source>
        <dbReference type="ARBA" id="ARBA00023125"/>
    </source>
</evidence>
<dbReference type="PROSITE" id="PS51032">
    <property type="entry name" value="AP2_ERF"/>
    <property type="match status" value="1"/>
</dbReference>
<dbReference type="InterPro" id="IPR036955">
    <property type="entry name" value="AP2/ERF_dom_sf"/>
</dbReference>
<dbReference type="SUPFAM" id="SSF54171">
    <property type="entry name" value="DNA-binding domain"/>
    <property type="match status" value="1"/>
</dbReference>
<comment type="similarity">
    <text evidence="6">Belongs to the AP2/ERF transcription factor family. ERF subfamily.</text>
</comment>
<dbReference type="Gene3D" id="3.30.730.10">
    <property type="entry name" value="AP2/ERF domain"/>
    <property type="match status" value="1"/>
</dbReference>
<name>A0A6A2YE60_HIBSY</name>
<sequence length="270" mass="30873">MGNFQRQNGSAAGKRPFQYSGHDPEAREEEAGGVGADVDHIFPVYSARSQQDMNAVDPNPTAQQDQPHHQQAKAKAQAQGNARRIHYRGVRQRPWGKWAAEIRDPKRRLGFGWERSKQLKQRPWPTMKLHLGLKEAKRSLTSRKEFKEDPNPVISQVVKKLHGRWWHHHHLNHRFLNQRIPIFPSMRSSSVVAQPLLSTMLCQVLPMDPAASFTSQSSSSSPATLAFQQHHQQQQEQENLGGFSLQFGSSSPASDHPGNRRDYDYYYSRE</sequence>
<organism evidence="9 10">
    <name type="scientific">Hibiscus syriacus</name>
    <name type="common">Rose of Sharon</name>
    <dbReference type="NCBI Taxonomy" id="106335"/>
    <lineage>
        <taxon>Eukaryota</taxon>
        <taxon>Viridiplantae</taxon>
        <taxon>Streptophyta</taxon>
        <taxon>Embryophyta</taxon>
        <taxon>Tracheophyta</taxon>
        <taxon>Spermatophyta</taxon>
        <taxon>Magnoliopsida</taxon>
        <taxon>eudicotyledons</taxon>
        <taxon>Gunneridae</taxon>
        <taxon>Pentapetalae</taxon>
        <taxon>rosids</taxon>
        <taxon>malvids</taxon>
        <taxon>Malvales</taxon>
        <taxon>Malvaceae</taxon>
        <taxon>Malvoideae</taxon>
        <taxon>Hibiscus</taxon>
    </lineage>
</organism>
<evidence type="ECO:0000256" key="1">
    <source>
        <dbReference type="ARBA" id="ARBA00004123"/>
    </source>
</evidence>
<keyword evidence="3" id="KW-0238">DNA-binding</keyword>
<feature type="region of interest" description="Disordered" evidence="7">
    <location>
        <begin position="1"/>
        <end position="83"/>
    </location>
</feature>
<evidence type="ECO:0000256" key="2">
    <source>
        <dbReference type="ARBA" id="ARBA00023015"/>
    </source>
</evidence>
<dbReference type="GO" id="GO:0003700">
    <property type="term" value="F:DNA-binding transcription factor activity"/>
    <property type="evidence" value="ECO:0007669"/>
    <property type="project" value="InterPro"/>
</dbReference>
<dbReference type="GO" id="GO:0009873">
    <property type="term" value="P:ethylene-activated signaling pathway"/>
    <property type="evidence" value="ECO:0007669"/>
    <property type="project" value="InterPro"/>
</dbReference>
<feature type="compositionally biased region" description="Polar residues" evidence="7">
    <location>
        <begin position="1"/>
        <end position="10"/>
    </location>
</feature>
<keyword evidence="4" id="KW-0804">Transcription</keyword>
<dbReference type="SMART" id="SM00380">
    <property type="entry name" value="AP2"/>
    <property type="match status" value="1"/>
</dbReference>
<evidence type="ECO:0000313" key="9">
    <source>
        <dbReference type="EMBL" id="KAE8670894.1"/>
    </source>
</evidence>
<dbReference type="PANTHER" id="PTHR31190">
    <property type="entry name" value="DNA-BINDING DOMAIN"/>
    <property type="match status" value="1"/>
</dbReference>
<dbReference type="InterPro" id="IPR044808">
    <property type="entry name" value="ERF_plant"/>
</dbReference>
<proteinExistence type="inferred from homology"/>
<dbReference type="AlphaFoldDB" id="A0A6A2YE60"/>